<protein>
    <recommendedName>
        <fullName evidence="3">PE domain-containing protein</fullName>
    </recommendedName>
</protein>
<evidence type="ECO:0000313" key="2">
    <source>
        <dbReference type="Proteomes" id="UP001592528"/>
    </source>
</evidence>
<evidence type="ECO:0000313" key="1">
    <source>
        <dbReference type="EMBL" id="MFC1406163.1"/>
    </source>
</evidence>
<keyword evidence="2" id="KW-1185">Reference proteome</keyword>
<organism evidence="1 2">
    <name type="scientific">Streptacidiphilus cavernicola</name>
    <dbReference type="NCBI Taxonomy" id="3342716"/>
    <lineage>
        <taxon>Bacteria</taxon>
        <taxon>Bacillati</taxon>
        <taxon>Actinomycetota</taxon>
        <taxon>Actinomycetes</taxon>
        <taxon>Kitasatosporales</taxon>
        <taxon>Streptomycetaceae</taxon>
        <taxon>Streptacidiphilus</taxon>
    </lineage>
</organism>
<gene>
    <name evidence="1" type="ORF">ACEZDJ_33210</name>
</gene>
<comment type="caution">
    <text evidence="1">The sequence shown here is derived from an EMBL/GenBank/DDBJ whole genome shotgun (WGS) entry which is preliminary data.</text>
</comment>
<accession>A0ABV6UXK7</accession>
<dbReference type="EMBL" id="JBHEZZ010000027">
    <property type="protein sequence ID" value="MFC1406163.1"/>
    <property type="molecule type" value="Genomic_DNA"/>
</dbReference>
<reference evidence="1 2" key="1">
    <citation type="submission" date="2024-09" db="EMBL/GenBank/DDBJ databases">
        <authorList>
            <person name="Lee S.D."/>
        </authorList>
    </citation>
    <scope>NUCLEOTIDE SEQUENCE [LARGE SCALE GENOMIC DNA]</scope>
    <source>
        <strain evidence="1 2">N1-5</strain>
    </source>
</reference>
<evidence type="ECO:0008006" key="3">
    <source>
        <dbReference type="Google" id="ProtNLM"/>
    </source>
</evidence>
<dbReference type="Proteomes" id="UP001592528">
    <property type="component" value="Unassembled WGS sequence"/>
</dbReference>
<dbReference type="RefSeq" id="WP_157623520.1">
    <property type="nucleotide sequence ID" value="NZ_JBHEZZ010000027.1"/>
</dbReference>
<sequence>MRVDPGGSDGFSVDPADLSGVAGQVGRAYDDYDTVIVYFCGSGDTPSGNQLGQDGVPAAWSAFESAWGGELSTTSLALAELTRKLQATSDNYRTNEAAVAGAIAGVGGGPR</sequence>
<proteinExistence type="predicted"/>
<name>A0ABV6UXK7_9ACTN</name>